<protein>
    <submittedName>
        <fullName evidence="9">Putative ABC transporter permease protein</fullName>
    </submittedName>
</protein>
<evidence type="ECO:0000256" key="6">
    <source>
        <dbReference type="ARBA" id="ARBA00022989"/>
    </source>
</evidence>
<feature type="transmembrane region" description="Helical" evidence="8">
    <location>
        <begin position="201"/>
        <end position="220"/>
    </location>
</feature>
<dbReference type="InterPro" id="IPR037294">
    <property type="entry name" value="ABC_BtuC-like"/>
</dbReference>
<evidence type="ECO:0000313" key="10">
    <source>
        <dbReference type="Proteomes" id="UP000276437"/>
    </source>
</evidence>
<dbReference type="KEGG" id="mana:MAMMFC1_00545"/>
<evidence type="ECO:0000256" key="5">
    <source>
        <dbReference type="ARBA" id="ARBA00022692"/>
    </source>
</evidence>
<keyword evidence="4" id="KW-1003">Cell membrane</keyword>
<proteinExistence type="inferred from homology"/>
<comment type="similarity">
    <text evidence="2">Belongs to the binding-protein-dependent transport system permease family. FecCD subfamily.</text>
</comment>
<gene>
    <name evidence="9" type="ORF">MAMMFC1_00545</name>
</gene>
<evidence type="ECO:0000256" key="2">
    <source>
        <dbReference type="ARBA" id="ARBA00007935"/>
    </source>
</evidence>
<keyword evidence="3" id="KW-0813">Transport</keyword>
<feature type="transmembrane region" description="Helical" evidence="8">
    <location>
        <begin position="150"/>
        <end position="172"/>
    </location>
</feature>
<name>A0A348AFQ7_9FIRM</name>
<dbReference type="AlphaFoldDB" id="A0A348AFQ7"/>
<keyword evidence="10" id="KW-1185">Reference proteome</keyword>
<dbReference type="FunFam" id="1.10.3470.10:FF:000001">
    <property type="entry name" value="Vitamin B12 ABC transporter permease BtuC"/>
    <property type="match status" value="1"/>
</dbReference>
<evidence type="ECO:0000256" key="8">
    <source>
        <dbReference type="SAM" id="Phobius"/>
    </source>
</evidence>
<organism evidence="9 10">
    <name type="scientific">Methylomusa anaerophila</name>
    <dbReference type="NCBI Taxonomy" id="1930071"/>
    <lineage>
        <taxon>Bacteria</taxon>
        <taxon>Bacillati</taxon>
        <taxon>Bacillota</taxon>
        <taxon>Negativicutes</taxon>
        <taxon>Selenomonadales</taxon>
        <taxon>Sporomusaceae</taxon>
        <taxon>Methylomusa</taxon>
    </lineage>
</organism>
<dbReference type="SUPFAM" id="SSF81345">
    <property type="entry name" value="ABC transporter involved in vitamin B12 uptake, BtuC"/>
    <property type="match status" value="1"/>
</dbReference>
<dbReference type="Proteomes" id="UP000276437">
    <property type="component" value="Chromosome"/>
</dbReference>
<reference evidence="9 10" key="1">
    <citation type="journal article" date="2018" name="Int. J. Syst. Evol. Microbiol.">
        <title>Methylomusa anaerophila gen. nov., sp. nov., an anaerobic methanol-utilizing bacterium isolated from a microbial fuel cell.</title>
        <authorList>
            <person name="Amano N."/>
            <person name="Yamamuro A."/>
            <person name="Miyahara M."/>
            <person name="Kouzuma A."/>
            <person name="Abe T."/>
            <person name="Watanabe K."/>
        </authorList>
    </citation>
    <scope>NUCLEOTIDE SEQUENCE [LARGE SCALE GENOMIC DNA]</scope>
    <source>
        <strain evidence="9 10">MMFC1</strain>
    </source>
</reference>
<dbReference type="GO" id="GO:0005886">
    <property type="term" value="C:plasma membrane"/>
    <property type="evidence" value="ECO:0007669"/>
    <property type="project" value="UniProtKB-SubCell"/>
</dbReference>
<dbReference type="PANTHER" id="PTHR30472:SF70">
    <property type="entry name" value="MOLYBDATE IMPORT SYSTEM PERMEASE PROTEIN MOLB"/>
    <property type="match status" value="1"/>
</dbReference>
<dbReference type="GO" id="GO:0022857">
    <property type="term" value="F:transmembrane transporter activity"/>
    <property type="evidence" value="ECO:0007669"/>
    <property type="project" value="InterPro"/>
</dbReference>
<evidence type="ECO:0000256" key="1">
    <source>
        <dbReference type="ARBA" id="ARBA00004651"/>
    </source>
</evidence>
<accession>A0A348AFQ7</accession>
<keyword evidence="5 8" id="KW-0812">Transmembrane</keyword>
<dbReference type="GO" id="GO:0033214">
    <property type="term" value="P:siderophore-iron import into cell"/>
    <property type="evidence" value="ECO:0007669"/>
    <property type="project" value="TreeGrafter"/>
</dbReference>
<comment type="subcellular location">
    <subcellularLocation>
        <location evidence="1">Cell membrane</location>
        <topology evidence="1">Multi-pass membrane protein</topology>
    </subcellularLocation>
</comment>
<dbReference type="Gene3D" id="1.10.3470.10">
    <property type="entry name" value="ABC transporter involved in vitamin B12 uptake, BtuC"/>
    <property type="match status" value="1"/>
</dbReference>
<dbReference type="EMBL" id="AP018449">
    <property type="protein sequence ID" value="BBB89905.1"/>
    <property type="molecule type" value="Genomic_DNA"/>
</dbReference>
<dbReference type="PANTHER" id="PTHR30472">
    <property type="entry name" value="FERRIC ENTEROBACTIN TRANSPORT SYSTEM PERMEASE PROTEIN"/>
    <property type="match status" value="1"/>
</dbReference>
<feature type="transmembrane region" description="Helical" evidence="8">
    <location>
        <begin position="281"/>
        <end position="298"/>
    </location>
</feature>
<keyword evidence="7 8" id="KW-0472">Membrane</keyword>
<dbReference type="RefSeq" id="WP_126306263.1">
    <property type="nucleotide sequence ID" value="NZ_AP018449.1"/>
</dbReference>
<feature type="transmembrane region" description="Helical" evidence="8">
    <location>
        <begin position="310"/>
        <end position="329"/>
    </location>
</feature>
<dbReference type="CDD" id="cd06550">
    <property type="entry name" value="TM_ABC_iron-siderophores_like"/>
    <property type="match status" value="1"/>
</dbReference>
<evidence type="ECO:0000256" key="4">
    <source>
        <dbReference type="ARBA" id="ARBA00022475"/>
    </source>
</evidence>
<evidence type="ECO:0000256" key="3">
    <source>
        <dbReference type="ARBA" id="ARBA00022448"/>
    </source>
</evidence>
<feature type="transmembrane region" description="Helical" evidence="8">
    <location>
        <begin position="241"/>
        <end position="261"/>
    </location>
</feature>
<sequence>MKRLHYLALTALFIVALVTSLSVGRYPIGPVEVGRILLAAFGLSDGSSLPPAEMQQVFWHIRLPRIILSFAIGCGISIAGVVYQGLFRNPLAFPDILGVKFGASFGAALVITFFSEAAITIQSSAFFFALLAVFSAYLIALKSWDQSPAVLVVAGIVISAIFQAGLNIVFYLTDSRDKLAQIIFWIMGTFQASSWDKVWTTLPVVVTGSLVLYLFSWRLNILTLDDEEALSLGINIRKWRVFYILLSTLVEAAAVAAVGAIQWVSLLVPHIARYLVGTEHSRLIPVAGFIGGIFLLFMDTLARSFLTSEIPISIVTSVFGAPFLAYLIINRKGGALGSDRASA</sequence>
<dbReference type="InterPro" id="IPR000522">
    <property type="entry name" value="ABC_transptr_permease_BtuC"/>
</dbReference>
<keyword evidence="6 8" id="KW-1133">Transmembrane helix</keyword>
<dbReference type="OrthoDB" id="9792889at2"/>
<evidence type="ECO:0000256" key="7">
    <source>
        <dbReference type="ARBA" id="ARBA00023136"/>
    </source>
</evidence>
<feature type="transmembrane region" description="Helical" evidence="8">
    <location>
        <begin position="126"/>
        <end position="144"/>
    </location>
</feature>
<dbReference type="Pfam" id="PF01032">
    <property type="entry name" value="FecCD"/>
    <property type="match status" value="1"/>
</dbReference>
<feature type="transmembrane region" description="Helical" evidence="8">
    <location>
        <begin position="92"/>
        <end position="114"/>
    </location>
</feature>
<evidence type="ECO:0000313" key="9">
    <source>
        <dbReference type="EMBL" id="BBB89905.1"/>
    </source>
</evidence>
<feature type="transmembrane region" description="Helical" evidence="8">
    <location>
        <begin position="66"/>
        <end position="86"/>
    </location>
</feature>